<comment type="caution">
    <text evidence="3">The sequence shown here is derived from an EMBL/GenBank/DDBJ whole genome shotgun (WGS) entry which is preliminary data.</text>
</comment>
<dbReference type="Gene3D" id="3.30.565.10">
    <property type="entry name" value="Histidine kinase-like ATPase, C-terminal domain"/>
    <property type="match status" value="1"/>
</dbReference>
<keyword evidence="1" id="KW-0472">Membrane</keyword>
<reference evidence="3" key="1">
    <citation type="journal article" date="2014" name="Int. J. Syst. Evol. Microbiol.">
        <title>Complete genome sequence of Corynebacterium casei LMG S-19264T (=DSM 44701T), isolated from a smear-ripened cheese.</title>
        <authorList>
            <consortium name="US DOE Joint Genome Institute (JGI-PGF)"/>
            <person name="Walter F."/>
            <person name="Albersmeier A."/>
            <person name="Kalinowski J."/>
            <person name="Ruckert C."/>
        </authorList>
    </citation>
    <scope>NUCLEOTIDE SEQUENCE</scope>
    <source>
        <strain evidence="3">KCTC 22169</strain>
    </source>
</reference>
<keyword evidence="1" id="KW-1133">Transmembrane helix</keyword>
<evidence type="ECO:0000256" key="1">
    <source>
        <dbReference type="SAM" id="Phobius"/>
    </source>
</evidence>
<dbReference type="PANTHER" id="PTHR34220:SF7">
    <property type="entry name" value="SENSOR HISTIDINE KINASE YPDA"/>
    <property type="match status" value="1"/>
</dbReference>
<protein>
    <submittedName>
        <fullName evidence="3">Alginate O-acetyltransferase</fullName>
    </submittedName>
</protein>
<organism evidence="3 4">
    <name type="scientific">Saccharospirillum salsuginis</name>
    <dbReference type="NCBI Taxonomy" id="418750"/>
    <lineage>
        <taxon>Bacteria</taxon>
        <taxon>Pseudomonadati</taxon>
        <taxon>Pseudomonadota</taxon>
        <taxon>Gammaproteobacteria</taxon>
        <taxon>Oceanospirillales</taxon>
        <taxon>Saccharospirillaceae</taxon>
        <taxon>Saccharospirillum</taxon>
    </lineage>
</organism>
<feature type="transmembrane region" description="Helical" evidence="1">
    <location>
        <begin position="124"/>
        <end position="142"/>
    </location>
</feature>
<reference evidence="3" key="2">
    <citation type="submission" date="2020-09" db="EMBL/GenBank/DDBJ databases">
        <authorList>
            <person name="Sun Q."/>
            <person name="Kim S."/>
        </authorList>
    </citation>
    <scope>NUCLEOTIDE SEQUENCE</scope>
    <source>
        <strain evidence="3">KCTC 22169</strain>
    </source>
</reference>
<feature type="domain" description="Signal transduction histidine kinase internal region" evidence="2">
    <location>
        <begin position="158"/>
        <end position="236"/>
    </location>
</feature>
<dbReference type="InterPro" id="IPR010559">
    <property type="entry name" value="Sig_transdc_His_kin_internal"/>
</dbReference>
<gene>
    <name evidence="3" type="ORF">GCM10007392_09380</name>
</gene>
<dbReference type="InterPro" id="IPR050640">
    <property type="entry name" value="Bact_2-comp_sensor_kinase"/>
</dbReference>
<accession>A0A918N7N0</accession>
<feature type="transmembrane region" description="Helical" evidence="1">
    <location>
        <begin position="53"/>
        <end position="77"/>
    </location>
</feature>
<keyword evidence="1" id="KW-0812">Transmembrane</keyword>
<dbReference type="AlphaFoldDB" id="A0A918N7N0"/>
<keyword evidence="4" id="KW-1185">Reference proteome</keyword>
<dbReference type="Pfam" id="PF06580">
    <property type="entry name" value="His_kinase"/>
    <property type="match status" value="1"/>
</dbReference>
<evidence type="ECO:0000313" key="4">
    <source>
        <dbReference type="Proteomes" id="UP000626148"/>
    </source>
</evidence>
<dbReference type="GO" id="GO:0000155">
    <property type="term" value="F:phosphorelay sensor kinase activity"/>
    <property type="evidence" value="ECO:0007669"/>
    <property type="project" value="InterPro"/>
</dbReference>
<feature type="transmembrane region" description="Helical" evidence="1">
    <location>
        <begin position="21"/>
        <end position="47"/>
    </location>
</feature>
<feature type="transmembrane region" description="Helical" evidence="1">
    <location>
        <begin position="89"/>
        <end position="112"/>
    </location>
</feature>
<dbReference type="GO" id="GO:0016020">
    <property type="term" value="C:membrane"/>
    <property type="evidence" value="ECO:0007669"/>
    <property type="project" value="InterPro"/>
</dbReference>
<dbReference type="PANTHER" id="PTHR34220">
    <property type="entry name" value="SENSOR HISTIDINE KINASE YPDA"/>
    <property type="match status" value="1"/>
</dbReference>
<proteinExistence type="predicted"/>
<sequence>MTKTKRKPTRAKPPRNQSLILPDLCATTSVFFLVLVSELLVLVWVLLQSGIDWIQLGYMSLTVQWIVLPSAAILCRLRHWLARRPLWQGWLVAFAAVSTVGFVVSLAGDWIVKGSWQDTDGWQVLRQTAATAIIAALLLRYFQLQQQVVDRSRAEMAARVEALQNRIRPHFLFNSLNTIAELIATRPVEAERAIEDLSRLFRASLREAGTFWSLEEELALVQGYLSLEQWRLGDRLRVVWRTPKPTLRWSVPVLILQPLIENAIVHGIAPQVQGGTLMIGCYQRGERLIIDIENPLPDNSPTAQEGRESRGNQVALNNIRHRLATLYGDGSKLYAAPEERSYRVRLTLPARLYNPREESNESLGRRR</sequence>
<dbReference type="InterPro" id="IPR036890">
    <property type="entry name" value="HATPase_C_sf"/>
</dbReference>
<name>A0A918N7N0_9GAMM</name>
<dbReference type="RefSeq" id="WP_189607336.1">
    <property type="nucleotide sequence ID" value="NZ_BMXR01000002.1"/>
</dbReference>
<dbReference type="Proteomes" id="UP000626148">
    <property type="component" value="Unassembled WGS sequence"/>
</dbReference>
<dbReference type="EMBL" id="BMXR01000002">
    <property type="protein sequence ID" value="GGX44703.1"/>
    <property type="molecule type" value="Genomic_DNA"/>
</dbReference>
<dbReference type="SUPFAM" id="SSF55874">
    <property type="entry name" value="ATPase domain of HSP90 chaperone/DNA topoisomerase II/histidine kinase"/>
    <property type="match status" value="1"/>
</dbReference>
<evidence type="ECO:0000259" key="2">
    <source>
        <dbReference type="Pfam" id="PF06580"/>
    </source>
</evidence>
<evidence type="ECO:0000313" key="3">
    <source>
        <dbReference type="EMBL" id="GGX44703.1"/>
    </source>
</evidence>